<evidence type="ECO:0000313" key="12">
    <source>
        <dbReference type="Proteomes" id="UP000275777"/>
    </source>
</evidence>
<evidence type="ECO:0000256" key="6">
    <source>
        <dbReference type="ARBA" id="ARBA00061706"/>
    </source>
</evidence>
<dbReference type="Pfam" id="PF04996">
    <property type="entry name" value="AstB"/>
    <property type="match status" value="1"/>
</dbReference>
<dbReference type="Proteomes" id="UP000275777">
    <property type="component" value="Chromosome"/>
</dbReference>
<keyword evidence="1 7" id="KW-0056">Arginine metabolism</keyword>
<keyword evidence="4 8" id="KW-0520">NAD</keyword>
<keyword evidence="3 8" id="KW-0560">Oxidoreductase</keyword>
<comment type="pathway">
    <text evidence="5 8">Amino-acid degradation; L-arginine degradation via AST pathway; L-glutamate and succinate from L-arginine: step 4/5.</text>
</comment>
<organism evidence="11 12">
    <name type="scientific">Chromobacterium violaceum</name>
    <dbReference type="NCBI Taxonomy" id="536"/>
    <lineage>
        <taxon>Bacteria</taxon>
        <taxon>Pseudomonadati</taxon>
        <taxon>Pseudomonadota</taxon>
        <taxon>Betaproteobacteria</taxon>
        <taxon>Neisseriales</taxon>
        <taxon>Chromobacteriaceae</taxon>
        <taxon>Chromobacterium</taxon>
    </lineage>
</organism>
<dbReference type="InterPro" id="IPR015590">
    <property type="entry name" value="Aldehyde_DH_dom"/>
</dbReference>
<feature type="binding site" evidence="7">
    <location>
        <position position="855"/>
    </location>
    <ligand>
        <name>substrate</name>
    </ligand>
</feature>
<dbReference type="Pfam" id="PF00171">
    <property type="entry name" value="Aldedh"/>
    <property type="match status" value="1"/>
</dbReference>
<dbReference type="PANTHER" id="PTHR30420">
    <property type="entry name" value="N-SUCCINYLARGININE DIHYDROLASE"/>
    <property type="match status" value="1"/>
</dbReference>
<evidence type="ECO:0000256" key="5">
    <source>
        <dbReference type="ARBA" id="ARBA00060531"/>
    </source>
</evidence>
<dbReference type="InterPro" id="IPR016160">
    <property type="entry name" value="Ald_DH_CS_CYS"/>
</dbReference>
<dbReference type="NCBIfam" id="NF009789">
    <property type="entry name" value="PRK13281.1"/>
    <property type="match status" value="1"/>
</dbReference>
<feature type="active site" evidence="7">
    <location>
        <position position="664"/>
    </location>
</feature>
<dbReference type="InterPro" id="IPR017649">
    <property type="entry name" value="SuccinylGlu_semiald_DH_AstD"/>
</dbReference>
<feature type="binding site" evidence="7">
    <location>
        <begin position="509"/>
        <end position="518"/>
    </location>
    <ligand>
        <name>substrate</name>
    </ligand>
</feature>
<dbReference type="FunFam" id="3.40.309.10:FF:000013">
    <property type="entry name" value="N-succinylglutamate 5-semialdehyde dehydrogenase"/>
    <property type="match status" value="1"/>
</dbReference>
<dbReference type="SUPFAM" id="SSF53720">
    <property type="entry name" value="ALDH-like"/>
    <property type="match status" value="1"/>
</dbReference>
<dbReference type="EMBL" id="LR134182">
    <property type="protein sequence ID" value="VEB41665.1"/>
    <property type="molecule type" value="Genomic_DNA"/>
</dbReference>
<dbReference type="InterPro" id="IPR037031">
    <property type="entry name" value="AstB_sf"/>
</dbReference>
<dbReference type="InterPro" id="IPR016163">
    <property type="entry name" value="Ald_DH_C"/>
</dbReference>
<dbReference type="NCBIfam" id="TIGR03240">
    <property type="entry name" value="arg_catab_astD"/>
    <property type="match status" value="1"/>
</dbReference>
<protein>
    <recommendedName>
        <fullName evidence="7 8">Multifunctional fusion protein</fullName>
    </recommendedName>
    <domain>
        <recommendedName>
            <fullName evidence="8">N-succinylglutamate 5-semialdehyde dehydrogenase</fullName>
            <ecNumber evidence="8">1.2.1.71</ecNumber>
        </recommendedName>
        <alternativeName>
            <fullName evidence="8">Succinylglutamic semialdehyde dehydrogenase</fullName>
            <shortName evidence="8">SGSD</shortName>
        </alternativeName>
    </domain>
    <domain>
        <recommendedName>
            <fullName evidence="7">N-succinylarginine dihydrolase</fullName>
            <ecNumber evidence="7">3.5.3.23</ecNumber>
        </recommendedName>
    </domain>
</protein>
<comment type="function">
    <text evidence="7">Catalyzes the hydrolysis of N(2)-succinylarginine into N(2)-succinylornithine, ammonia and CO(2).</text>
</comment>
<dbReference type="InterPro" id="IPR016162">
    <property type="entry name" value="Ald_DH_N"/>
</dbReference>
<dbReference type="SUPFAM" id="SSF55909">
    <property type="entry name" value="Pentein"/>
    <property type="match status" value="1"/>
</dbReference>
<keyword evidence="2 7" id="KW-0378">Hydrolase</keyword>
<feature type="active site" evidence="8 9">
    <location>
        <position position="244"/>
    </location>
</feature>
<comment type="similarity">
    <text evidence="6 8">Belongs to the aldehyde dehydrogenase family. AstD subfamily.</text>
</comment>
<dbReference type="Gene3D" id="3.40.605.10">
    <property type="entry name" value="Aldehyde Dehydrogenase, Chain A, domain 1"/>
    <property type="match status" value="1"/>
</dbReference>
<dbReference type="EC" id="1.2.1.71" evidence="8"/>
<dbReference type="UniPathway" id="UPA00185">
    <property type="reaction ID" value="UER00280"/>
</dbReference>
<dbReference type="InterPro" id="IPR029510">
    <property type="entry name" value="Ald_DH_CS_GLU"/>
</dbReference>
<sequence length="938" mass="99829">MSSLFIDGKWLAGEGEPLAKTNPADNAPLWQGRAASAAQVDAAVRAARAAFPAWARMGLEERAKVVRRFGERLTERKAELARVIAQETGKPLWEATTEVTTMVGKIDISLKALAERTGERAAAMGDAQAVLRHKPHGVVAVFGPYNFPGHLPNGHIVPALLAGNAVIFKPSELTPWTAEETVKLWAEAGLPAGVIGLVQGAKDTGVALAGHEGLDGLFFTGSSATGALLHKQFSGRPDKILALEMGGNNPLIVGEVADVDGAVHHVIQSAFVSAGQRCTCARRLLVPQGEWGDAFVARLVEVAGKLRVGKFDAEPAPFLGAVISNAAADALLKAQDDLVAAGGTPLLAMRRLEEGAAMLTPGIIDTTAAVRPDEEFFGPLLQVIRYADFDQAIAIANDTRFGLAGGVLSDSRELYDRYWLESRAGVVNWNKPLTGASSAAPFGGIGASGNHRPSAYYAADYCAYPVASLECDSLALPASCRPASCCEGKTMNAYEVNFDGLVGPTHNYSGLSFGNVASTSNVSAASNPKLAAKQGLQKMKALHDLGFKQGVLAPQERPDVASLRRLGFGGSDAEVIARAAKEAPTILAAATSASCMWTANAATVSPSADTADGRVHFTPANLNNKFHRSIEHPTTRRVLRAMFADETRFAVHEALPAQMHFGDEGAANHTRFCADYGRPGVEFFVFGAAAFDMRYPKPAKFPARQTLEASQAVARLHGLSEAGVVYAQQDPDTIDAGVFHNDVISVGNGEVLFHHQQAFLNQADVLDEIARKLAARGGRFTAIEVPRAEVTVEEAVKSYLFNSQLLSKPGGKMLIVVPEECRNSERVWGYLQKLAASGGPIDEVRVFDLKQSMQNGGGPACLRLRVALNQAELAAVNPKVLMSDALFASLNGWVDRHYRDRLAPEDLADPQLLIECRGALDELTGILGLGSVYPFQLA</sequence>
<dbReference type="InterPro" id="IPR016161">
    <property type="entry name" value="Ald_DH/histidinol_DH"/>
</dbReference>
<gene>
    <name evidence="8 11" type="primary">astD</name>
    <name evidence="7" type="synonym">astB</name>
    <name evidence="11" type="ORF">NCTC9695_02098</name>
</gene>
<comment type="catalytic activity">
    <reaction evidence="8">
        <text>N-succinyl-L-glutamate 5-semialdehyde + NAD(+) + H2O = N-succinyl-L-glutamate + NADH + 2 H(+)</text>
        <dbReference type="Rhea" id="RHEA:10812"/>
        <dbReference type="ChEBI" id="CHEBI:15377"/>
        <dbReference type="ChEBI" id="CHEBI:15378"/>
        <dbReference type="ChEBI" id="CHEBI:57540"/>
        <dbReference type="ChEBI" id="CHEBI:57945"/>
        <dbReference type="ChEBI" id="CHEBI:58520"/>
        <dbReference type="ChEBI" id="CHEBI:58763"/>
        <dbReference type="EC" id="1.2.1.71"/>
    </reaction>
</comment>
<dbReference type="InterPro" id="IPR007079">
    <property type="entry name" value="SuccinylArg_d-Hdrlase_AstB"/>
</dbReference>
<dbReference type="PROSITE" id="PS00687">
    <property type="entry name" value="ALDEHYDE_DEHYDR_GLU"/>
    <property type="match status" value="1"/>
</dbReference>
<dbReference type="AlphaFoldDB" id="A0A447T9W1"/>
<feature type="binding site" evidence="7">
    <location>
        <position position="742"/>
    </location>
    <ligand>
        <name>substrate</name>
    </ligand>
</feature>
<dbReference type="GO" id="GO:0009015">
    <property type="term" value="F:N-succinylarginine dihydrolase activity"/>
    <property type="evidence" value="ECO:0007669"/>
    <property type="project" value="UniProtKB-UniRule"/>
</dbReference>
<dbReference type="GO" id="GO:0019544">
    <property type="term" value="P:L-arginine catabolic process to L-glutamate"/>
    <property type="evidence" value="ECO:0007669"/>
    <property type="project" value="UniProtKB-UniRule"/>
</dbReference>
<feature type="domain" description="Aldehyde dehydrogenase" evidence="10">
    <location>
        <begin position="10"/>
        <end position="460"/>
    </location>
</feature>
<feature type="active site" evidence="8">
    <location>
        <position position="278"/>
    </location>
</feature>
<evidence type="ECO:0000256" key="9">
    <source>
        <dbReference type="PROSITE-ProRule" id="PRU10007"/>
    </source>
</evidence>
<feature type="binding site" evidence="7">
    <location>
        <position position="600"/>
    </location>
    <ligand>
        <name>substrate</name>
    </ligand>
</feature>
<feature type="active site" description="Nucleophile" evidence="7">
    <location>
        <position position="861"/>
    </location>
</feature>
<dbReference type="HAMAP" id="MF_01172">
    <property type="entry name" value="AstB"/>
    <property type="match status" value="1"/>
</dbReference>
<comment type="function">
    <text evidence="8">Catalyzes the NAD-dependent reduction of succinylglutamate semialdehyde into succinylglutamate.</text>
</comment>
<dbReference type="NCBIfam" id="TIGR03241">
    <property type="entry name" value="arg_catab_astB"/>
    <property type="match status" value="1"/>
</dbReference>
<dbReference type="Gene3D" id="3.40.309.10">
    <property type="entry name" value="Aldehyde Dehydrogenase, Chain A, domain 2"/>
    <property type="match status" value="1"/>
</dbReference>
<dbReference type="PROSITE" id="PS00070">
    <property type="entry name" value="ALDEHYDE_DEHYDR_CYS"/>
    <property type="match status" value="1"/>
</dbReference>
<evidence type="ECO:0000256" key="2">
    <source>
        <dbReference type="ARBA" id="ARBA00022801"/>
    </source>
</evidence>
<dbReference type="FunFam" id="3.40.605.10:FF:000010">
    <property type="entry name" value="N-succinylglutamate 5-semialdehyde dehydrogenase"/>
    <property type="match status" value="1"/>
</dbReference>
<reference evidence="11 12" key="1">
    <citation type="submission" date="2018-12" db="EMBL/GenBank/DDBJ databases">
        <authorList>
            <consortium name="Pathogen Informatics"/>
        </authorList>
    </citation>
    <scope>NUCLEOTIDE SEQUENCE [LARGE SCALE GENOMIC DNA]</scope>
    <source>
        <strain evidence="11 12">NCTC9695</strain>
    </source>
</reference>
<comment type="pathway">
    <text evidence="7">Amino-acid degradation; L-arginine degradation via AST pathway; L-glutamate and succinate from L-arginine: step 2/5.</text>
</comment>
<dbReference type="NCBIfam" id="NF006992">
    <property type="entry name" value="PRK09457.1"/>
    <property type="match status" value="1"/>
</dbReference>
<feature type="binding site" evidence="7">
    <location>
        <begin position="627"/>
        <end position="628"/>
    </location>
    <ligand>
        <name>substrate</name>
    </ligand>
</feature>
<evidence type="ECO:0000256" key="4">
    <source>
        <dbReference type="ARBA" id="ARBA00023027"/>
    </source>
</evidence>
<dbReference type="GO" id="GO:0019545">
    <property type="term" value="P:L-arginine catabolic process to succinate"/>
    <property type="evidence" value="ECO:0007669"/>
    <property type="project" value="UniProtKB-UniRule"/>
</dbReference>
<evidence type="ECO:0000256" key="1">
    <source>
        <dbReference type="ARBA" id="ARBA00022503"/>
    </source>
</evidence>
<evidence type="ECO:0000313" key="11">
    <source>
        <dbReference type="EMBL" id="VEB41665.1"/>
    </source>
</evidence>
<feature type="binding site" evidence="7">
    <location>
        <position position="704"/>
    </location>
    <ligand>
        <name>substrate</name>
    </ligand>
</feature>
<comment type="catalytic activity">
    <reaction evidence="7">
        <text>N(2)-succinyl-L-arginine + 2 H2O + 2 H(+) = N(2)-succinyl-L-ornithine + 2 NH4(+) + CO2</text>
        <dbReference type="Rhea" id="RHEA:19533"/>
        <dbReference type="ChEBI" id="CHEBI:15377"/>
        <dbReference type="ChEBI" id="CHEBI:15378"/>
        <dbReference type="ChEBI" id="CHEBI:16526"/>
        <dbReference type="ChEBI" id="CHEBI:28938"/>
        <dbReference type="ChEBI" id="CHEBI:58241"/>
        <dbReference type="ChEBI" id="CHEBI:58514"/>
        <dbReference type="EC" id="3.5.3.23"/>
    </reaction>
</comment>
<dbReference type="PANTHER" id="PTHR30420:SF2">
    <property type="entry name" value="N-SUCCINYLARGININE DIHYDROLASE"/>
    <property type="match status" value="1"/>
</dbReference>
<dbReference type="CDD" id="cd07095">
    <property type="entry name" value="ALDH_SGSD_AstD"/>
    <property type="match status" value="1"/>
</dbReference>
<name>A0A447T9W1_CHRVL</name>
<proteinExistence type="inferred from homology"/>
<comment type="similarity">
    <text evidence="7">Belongs to the succinylarginine dihydrolase family.</text>
</comment>
<feature type="binding site" evidence="8">
    <location>
        <begin position="221"/>
        <end position="226"/>
    </location>
    <ligand>
        <name>NAD(+)</name>
        <dbReference type="ChEBI" id="CHEBI:57540"/>
    </ligand>
</feature>
<feature type="active site" evidence="7">
    <location>
        <position position="740"/>
    </location>
</feature>
<evidence type="ECO:0000259" key="10">
    <source>
        <dbReference type="Pfam" id="PF00171"/>
    </source>
</evidence>
<accession>A0A447T9W1</accession>
<dbReference type="Gene3D" id="3.75.10.20">
    <property type="entry name" value="Succinylarginine dihydrolase"/>
    <property type="match status" value="1"/>
</dbReference>
<dbReference type="EC" id="3.5.3.23" evidence="7"/>
<evidence type="ECO:0000256" key="3">
    <source>
        <dbReference type="ARBA" id="ARBA00023002"/>
    </source>
</evidence>
<comment type="subunit">
    <text evidence="7">Homodimer.</text>
</comment>
<dbReference type="GO" id="GO:0043824">
    <property type="term" value="F:succinylglutamate-semialdehyde dehydrogenase activity"/>
    <property type="evidence" value="ECO:0007669"/>
    <property type="project" value="UniProtKB-EC"/>
</dbReference>
<evidence type="ECO:0000256" key="8">
    <source>
        <dbReference type="HAMAP-Rule" id="MF_01174"/>
    </source>
</evidence>
<dbReference type="HAMAP" id="MF_01174">
    <property type="entry name" value="Aldedh_AstD"/>
    <property type="match status" value="1"/>
</dbReference>
<evidence type="ECO:0000256" key="7">
    <source>
        <dbReference type="HAMAP-Rule" id="MF_01172"/>
    </source>
</evidence>